<sequence>MGDSACDRRFCPECDLAVSCADEVCPECGARIDGDASDVTAADSGDLPGDAT</sequence>
<comment type="caution">
    <text evidence="1">The sequence shown here is derived from an EMBL/GenBank/DDBJ whole genome shotgun (WGS) entry which is preliminary data.</text>
</comment>
<protein>
    <recommendedName>
        <fullName evidence="3">Zinc-ribbon domain-containing protein</fullName>
    </recommendedName>
</protein>
<evidence type="ECO:0000313" key="2">
    <source>
        <dbReference type="Proteomes" id="UP000011514"/>
    </source>
</evidence>
<evidence type="ECO:0008006" key="3">
    <source>
        <dbReference type="Google" id="ProtNLM"/>
    </source>
</evidence>
<keyword evidence="2" id="KW-1185">Reference proteome</keyword>
<dbReference type="AlphaFoldDB" id="M0DLG6"/>
<evidence type="ECO:0000313" key="1">
    <source>
        <dbReference type="EMBL" id="ELZ36330.1"/>
    </source>
</evidence>
<gene>
    <name evidence="1" type="ORF">C471_16042</name>
</gene>
<dbReference type="STRING" id="1227484.C471_16042"/>
<dbReference type="Proteomes" id="UP000011514">
    <property type="component" value="Unassembled WGS sequence"/>
</dbReference>
<name>M0DLG6_9EURY</name>
<dbReference type="RefSeq" id="WP_004050720.1">
    <property type="nucleotide sequence ID" value="NZ_AOJE01000070.1"/>
</dbReference>
<organism evidence="1 2">
    <name type="scientific">Halorubrum saccharovorum DSM 1137</name>
    <dbReference type="NCBI Taxonomy" id="1227484"/>
    <lineage>
        <taxon>Archaea</taxon>
        <taxon>Methanobacteriati</taxon>
        <taxon>Methanobacteriota</taxon>
        <taxon>Stenosarchaea group</taxon>
        <taxon>Halobacteria</taxon>
        <taxon>Halobacteriales</taxon>
        <taxon>Haloferacaceae</taxon>
        <taxon>Halorubrum</taxon>
    </lineage>
</organism>
<reference evidence="1 2" key="1">
    <citation type="journal article" date="2014" name="PLoS Genet.">
        <title>Phylogenetically driven sequencing of extremely halophilic archaea reveals strategies for static and dynamic osmo-response.</title>
        <authorList>
            <person name="Becker E.A."/>
            <person name="Seitzer P.M."/>
            <person name="Tritt A."/>
            <person name="Larsen D."/>
            <person name="Krusor M."/>
            <person name="Yao A.I."/>
            <person name="Wu D."/>
            <person name="Madern D."/>
            <person name="Eisen J.A."/>
            <person name="Darling A.E."/>
            <person name="Facciotti M.T."/>
        </authorList>
    </citation>
    <scope>NUCLEOTIDE SEQUENCE [LARGE SCALE GENOMIC DNA]</scope>
    <source>
        <strain evidence="1 2">DSM 1137</strain>
    </source>
</reference>
<dbReference type="PATRIC" id="fig|1227484.4.peg.3162"/>
<proteinExistence type="predicted"/>
<dbReference type="EMBL" id="AOJE01000070">
    <property type="protein sequence ID" value="ELZ36330.1"/>
    <property type="molecule type" value="Genomic_DNA"/>
</dbReference>
<dbReference type="OrthoDB" id="261287at2157"/>
<accession>M0DLG6</accession>